<keyword evidence="2" id="KW-0813">Transport</keyword>
<comment type="similarity">
    <text evidence="1">Belongs to the leucine-binding protein family.</text>
</comment>
<organism evidence="6 7">
    <name type="scientific">Aminobacter aganoensis</name>
    <dbReference type="NCBI Taxonomy" id="83264"/>
    <lineage>
        <taxon>Bacteria</taxon>
        <taxon>Pseudomonadati</taxon>
        <taxon>Pseudomonadota</taxon>
        <taxon>Alphaproteobacteria</taxon>
        <taxon>Hyphomicrobiales</taxon>
        <taxon>Phyllobacteriaceae</taxon>
        <taxon>Aminobacter</taxon>
    </lineage>
</organism>
<proteinExistence type="inferred from homology"/>
<dbReference type="InterPro" id="IPR000709">
    <property type="entry name" value="Leu_Ile_Val-bd"/>
</dbReference>
<dbReference type="AlphaFoldDB" id="A0A7X0FDL1"/>
<evidence type="ECO:0000259" key="5">
    <source>
        <dbReference type="Pfam" id="PF13458"/>
    </source>
</evidence>
<gene>
    <name evidence="6" type="ORF">GGR00_005643</name>
</gene>
<dbReference type="InterPro" id="IPR028082">
    <property type="entry name" value="Peripla_BP_I"/>
</dbReference>
<evidence type="ECO:0000313" key="7">
    <source>
        <dbReference type="Proteomes" id="UP000536262"/>
    </source>
</evidence>
<dbReference type="EMBL" id="JACHOU010000033">
    <property type="protein sequence ID" value="MBB6357819.1"/>
    <property type="molecule type" value="Genomic_DNA"/>
</dbReference>
<keyword evidence="4" id="KW-0029">Amino-acid transport</keyword>
<accession>A0A7X0FDL1</accession>
<name>A0A7X0FDL1_9HYPH</name>
<feature type="domain" description="Leucine-binding protein" evidence="5">
    <location>
        <begin position="15"/>
        <end position="345"/>
    </location>
</feature>
<reference evidence="6 7" key="1">
    <citation type="submission" date="2020-08" db="EMBL/GenBank/DDBJ databases">
        <title>Genomic Encyclopedia of Type Strains, Phase IV (KMG-IV): sequencing the most valuable type-strain genomes for metagenomic binning, comparative biology and taxonomic classification.</title>
        <authorList>
            <person name="Goeker M."/>
        </authorList>
    </citation>
    <scope>NUCLEOTIDE SEQUENCE [LARGE SCALE GENOMIC DNA]</scope>
    <source>
        <strain evidence="6 7">DSM 7051</strain>
    </source>
</reference>
<dbReference type="PANTHER" id="PTHR47151">
    <property type="entry name" value="LEU/ILE/VAL-BINDING ABC TRANSPORTER SUBUNIT"/>
    <property type="match status" value="1"/>
</dbReference>
<keyword evidence="7" id="KW-1185">Reference proteome</keyword>
<evidence type="ECO:0000256" key="1">
    <source>
        <dbReference type="ARBA" id="ARBA00010062"/>
    </source>
</evidence>
<sequence length="373" mass="40221">MFGGVATASAQTKETVKIAFIGPMSGGNSAAGIGGRNSAELAVRLRNADPASKYNYQLVPMDDECKPNVGIQVATRVSTDRSIVAGVTHYCSAVAIATVDVYHRFRLPVVVWGAILPAITYGNEHKEIHRVNGSMLDEVRASTSFLTGLGYKKWVIVHDTTDYGNGFLRFFKERIAETNAEIVSSFGVSADQQDFSAELLKIKGIQPQIVVFAGLTPLGVRIRSQMERLGVDIQYAGVSGIMSASYVEALGATAEGTVSVHNGAPAESLPGGRMFVEQYGKAGFTDPAEPYGPYAFVAASLIMDAVEEVGPDREKVRDVLNATKDHESVAGPITFDDHRHHAVASTKYVAQDGHWVRWEDSLYASGQRHLKGQ</sequence>
<comment type="caution">
    <text evidence="6">The sequence shown here is derived from an EMBL/GenBank/DDBJ whole genome shotgun (WGS) entry which is preliminary data.</text>
</comment>
<dbReference type="RefSeq" id="WP_345157782.1">
    <property type="nucleotide sequence ID" value="NZ_BAABEG010000004.1"/>
</dbReference>
<evidence type="ECO:0000256" key="3">
    <source>
        <dbReference type="ARBA" id="ARBA00022729"/>
    </source>
</evidence>
<dbReference type="PANTHER" id="PTHR47151:SF2">
    <property type="entry name" value="AMINO ACID BINDING PROTEIN"/>
    <property type="match status" value="1"/>
</dbReference>
<protein>
    <submittedName>
        <fullName evidence="6">Branched-chain amino acid transport system substrate-binding protein</fullName>
    </submittedName>
</protein>
<dbReference type="Proteomes" id="UP000536262">
    <property type="component" value="Unassembled WGS sequence"/>
</dbReference>
<dbReference type="Gene3D" id="3.40.50.2300">
    <property type="match status" value="2"/>
</dbReference>
<evidence type="ECO:0000313" key="6">
    <source>
        <dbReference type="EMBL" id="MBB6357819.1"/>
    </source>
</evidence>
<dbReference type="InterPro" id="IPR028081">
    <property type="entry name" value="Leu-bd"/>
</dbReference>
<evidence type="ECO:0000256" key="4">
    <source>
        <dbReference type="ARBA" id="ARBA00022970"/>
    </source>
</evidence>
<dbReference type="CDD" id="cd06342">
    <property type="entry name" value="PBP1_ABC_LIVBP-like"/>
    <property type="match status" value="1"/>
</dbReference>
<keyword evidence="3" id="KW-0732">Signal</keyword>
<dbReference type="Pfam" id="PF13458">
    <property type="entry name" value="Peripla_BP_6"/>
    <property type="match status" value="1"/>
</dbReference>
<dbReference type="SUPFAM" id="SSF53822">
    <property type="entry name" value="Periplasmic binding protein-like I"/>
    <property type="match status" value="1"/>
</dbReference>
<evidence type="ECO:0000256" key="2">
    <source>
        <dbReference type="ARBA" id="ARBA00022448"/>
    </source>
</evidence>
<dbReference type="GO" id="GO:0006865">
    <property type="term" value="P:amino acid transport"/>
    <property type="evidence" value="ECO:0007669"/>
    <property type="project" value="UniProtKB-KW"/>
</dbReference>
<dbReference type="PRINTS" id="PR00337">
    <property type="entry name" value="LEUILEVALBP"/>
</dbReference>